<evidence type="ECO:0000313" key="1">
    <source>
        <dbReference type="EMBL" id="NPT58032.1"/>
    </source>
</evidence>
<dbReference type="RefSeq" id="WP_172170110.1">
    <property type="nucleotide sequence ID" value="NZ_WOEZ01000146.1"/>
</dbReference>
<sequence length="57" mass="6188">MRLIMILDFPIDEPALYASYASSIADAAGSPLIVADDCTVLRGVKKLEYQVFDNGLP</sequence>
<keyword evidence="2" id="KW-1185">Reference proteome</keyword>
<name>A0A972SKG4_9BURK</name>
<evidence type="ECO:0000313" key="2">
    <source>
        <dbReference type="Proteomes" id="UP000655523"/>
    </source>
</evidence>
<accession>A0A972SKG4</accession>
<protein>
    <submittedName>
        <fullName evidence="1">Uncharacterized protein</fullName>
    </submittedName>
</protein>
<reference evidence="1 2" key="1">
    <citation type="submission" date="2019-11" db="EMBL/GenBank/DDBJ databases">
        <title>Metabolism of dissolved organic matter in forest soils.</title>
        <authorList>
            <person name="Cyle K.T."/>
            <person name="Wilhelm R.C."/>
            <person name="Martinez C.E."/>
        </authorList>
    </citation>
    <scope>NUCLEOTIDE SEQUENCE [LARGE SCALE GENOMIC DNA]</scope>
    <source>
        <strain evidence="1 2">5N</strain>
    </source>
</reference>
<gene>
    <name evidence="1" type="ORF">GNZ13_26555</name>
</gene>
<comment type="caution">
    <text evidence="1">The sequence shown here is derived from an EMBL/GenBank/DDBJ whole genome shotgun (WGS) entry which is preliminary data.</text>
</comment>
<organism evidence="1 2">
    <name type="scientific">Paraburkholderia elongata</name>
    <dbReference type="NCBI Taxonomy" id="2675747"/>
    <lineage>
        <taxon>Bacteria</taxon>
        <taxon>Pseudomonadati</taxon>
        <taxon>Pseudomonadota</taxon>
        <taxon>Betaproteobacteria</taxon>
        <taxon>Burkholderiales</taxon>
        <taxon>Burkholderiaceae</taxon>
        <taxon>Paraburkholderia</taxon>
    </lineage>
</organism>
<dbReference type="Proteomes" id="UP000655523">
    <property type="component" value="Unassembled WGS sequence"/>
</dbReference>
<dbReference type="EMBL" id="WOEZ01000146">
    <property type="protein sequence ID" value="NPT58032.1"/>
    <property type="molecule type" value="Genomic_DNA"/>
</dbReference>
<dbReference type="AlphaFoldDB" id="A0A972SKG4"/>
<proteinExistence type="predicted"/>